<feature type="signal peptide" evidence="2">
    <location>
        <begin position="1"/>
        <end position="26"/>
    </location>
</feature>
<evidence type="ECO:0000313" key="3">
    <source>
        <dbReference type="EMBL" id="ETX09293.1"/>
    </source>
</evidence>
<dbReference type="AlphaFoldDB" id="W4MGH6"/>
<proteinExistence type="predicted"/>
<feature type="region of interest" description="Disordered" evidence="1">
    <location>
        <begin position="79"/>
        <end position="109"/>
    </location>
</feature>
<sequence>MDRQGPAAMIILILAICLIASNGAWAQTASPSPQGVEKMEQELQQMRESIRTMRETVRSQQELLRQQEERLRQQEQNLEQLRRESASAPPPPPPAAAAPAPAPRLPGGLLLNPEMRVEGNMIGNKTYGLERDAELQGFSSDRFSLKTVEVGFRASVDPFAEFEAVIEAQRLVEVELDGGRQLENALELEVAHLTLPRLPLRTRGRIGLMRTSFGEYNDDDPEEFPQIDPPNVIVNIFGEEGEGWKDVGFNLNYQFGNPWSDKLTHLLWFGIYAGENNTAFNGGNLDKPVYFARAETFFELGTRAGAELGISFAAGQRPAGDVAGDDDDDDDNGNGGMVDDDDDDDDDNGDDDNGDDEGMAVSGGSLDTFLFNVHFEIDWQPSVYSLDRGFSLLSEFFYAHAEREDDDIDSFGGYVLTQYRLNSRWAIGGRFDASECPGFANSLCVQIDSDKPIEERFEWAISPILSYSPSRFLTFRLQYKHTDRNYADDSDELMAQALFIIGYERPEPF</sequence>
<reference evidence="3 4" key="1">
    <citation type="journal article" date="2014" name="Nature">
        <title>An environmental bacterial taxon with a large and distinct metabolic repertoire.</title>
        <authorList>
            <person name="Wilson M.C."/>
            <person name="Mori T."/>
            <person name="Ruckert C."/>
            <person name="Uria A.R."/>
            <person name="Helf M.J."/>
            <person name="Takada K."/>
            <person name="Gernert C."/>
            <person name="Steffens U.A."/>
            <person name="Heycke N."/>
            <person name="Schmitt S."/>
            <person name="Rinke C."/>
            <person name="Helfrich E.J."/>
            <person name="Brachmann A.O."/>
            <person name="Gurgui C."/>
            <person name="Wakimoto T."/>
            <person name="Kracht M."/>
            <person name="Crusemann M."/>
            <person name="Hentschel U."/>
            <person name="Abe I."/>
            <person name="Matsunaga S."/>
            <person name="Kalinowski J."/>
            <person name="Takeyama H."/>
            <person name="Piel J."/>
        </authorList>
    </citation>
    <scope>NUCLEOTIDE SEQUENCE [LARGE SCALE GENOMIC DNA]</scope>
    <source>
        <strain evidence="4">TSY2</strain>
    </source>
</reference>
<evidence type="ECO:0000256" key="1">
    <source>
        <dbReference type="SAM" id="MobiDB-lite"/>
    </source>
</evidence>
<dbReference type="EMBL" id="AZHX01000011">
    <property type="protein sequence ID" value="ETX09293.1"/>
    <property type="molecule type" value="Genomic_DNA"/>
</dbReference>
<dbReference type="Proteomes" id="UP000019140">
    <property type="component" value="Unassembled WGS sequence"/>
</dbReference>
<feature type="chain" id="PRO_5004844882" description="Porin" evidence="2">
    <location>
        <begin position="27"/>
        <end position="509"/>
    </location>
</feature>
<dbReference type="HOGENOM" id="CLU_534946_0_0_7"/>
<feature type="region of interest" description="Disordered" evidence="1">
    <location>
        <begin position="316"/>
        <end position="359"/>
    </location>
</feature>
<keyword evidence="2" id="KW-0732">Signal</keyword>
<evidence type="ECO:0000256" key="2">
    <source>
        <dbReference type="SAM" id="SignalP"/>
    </source>
</evidence>
<feature type="compositionally biased region" description="Pro residues" evidence="1">
    <location>
        <begin position="88"/>
        <end position="104"/>
    </location>
</feature>
<keyword evidence="4" id="KW-1185">Reference proteome</keyword>
<comment type="caution">
    <text evidence="3">The sequence shown here is derived from an EMBL/GenBank/DDBJ whole genome shotgun (WGS) entry which is preliminary data.</text>
</comment>
<accession>W4MGH6</accession>
<name>W4MGH6_9BACT</name>
<evidence type="ECO:0000313" key="4">
    <source>
        <dbReference type="Proteomes" id="UP000019140"/>
    </source>
</evidence>
<organism evidence="3 4">
    <name type="scientific">Candidatus Entotheonella gemina</name>
    <dbReference type="NCBI Taxonomy" id="1429439"/>
    <lineage>
        <taxon>Bacteria</taxon>
        <taxon>Pseudomonadati</taxon>
        <taxon>Nitrospinota/Tectimicrobiota group</taxon>
        <taxon>Candidatus Tectimicrobiota</taxon>
        <taxon>Candidatus Entotheonellia</taxon>
        <taxon>Candidatus Entotheonellales</taxon>
        <taxon>Candidatus Entotheonellaceae</taxon>
        <taxon>Candidatus Entotheonella</taxon>
    </lineage>
</organism>
<gene>
    <name evidence="3" type="ORF">ETSY2_00325</name>
</gene>
<evidence type="ECO:0008006" key="5">
    <source>
        <dbReference type="Google" id="ProtNLM"/>
    </source>
</evidence>
<protein>
    <recommendedName>
        <fullName evidence="5">Porin</fullName>
    </recommendedName>
</protein>
<feature type="compositionally biased region" description="Acidic residues" evidence="1">
    <location>
        <begin position="323"/>
        <end position="358"/>
    </location>
</feature>